<name>A0AAV4IEP8_9GAST</name>
<dbReference type="EMBL" id="BMAT01002642">
    <property type="protein sequence ID" value="GFS10801.1"/>
    <property type="molecule type" value="Genomic_DNA"/>
</dbReference>
<accession>A0AAV4IEP8</accession>
<sequence length="129" mass="14808">MICSSGPLLQLSLEGKIEEKRGQGRPRRKWMDDVKEWSGLTSSGDTKRKAENREEWRDMFANLRNLHCRFSVFVSSKPNGTFLHQHHFPSDVHRATHFLLLLLASKAPSSRHQGFLHIALRAHARILGV</sequence>
<comment type="caution">
    <text evidence="1">The sequence shown here is derived from an EMBL/GenBank/DDBJ whole genome shotgun (WGS) entry which is preliminary data.</text>
</comment>
<keyword evidence="1" id="KW-0396">Initiation factor</keyword>
<proteinExistence type="predicted"/>
<organism evidence="1 2">
    <name type="scientific">Elysia marginata</name>
    <dbReference type="NCBI Taxonomy" id="1093978"/>
    <lineage>
        <taxon>Eukaryota</taxon>
        <taxon>Metazoa</taxon>
        <taxon>Spiralia</taxon>
        <taxon>Lophotrochozoa</taxon>
        <taxon>Mollusca</taxon>
        <taxon>Gastropoda</taxon>
        <taxon>Heterobranchia</taxon>
        <taxon>Euthyneura</taxon>
        <taxon>Panpulmonata</taxon>
        <taxon>Sacoglossa</taxon>
        <taxon>Placobranchoidea</taxon>
        <taxon>Plakobranchidae</taxon>
        <taxon>Elysia</taxon>
    </lineage>
</organism>
<keyword evidence="1" id="KW-0648">Protein biosynthesis</keyword>
<protein>
    <submittedName>
        <fullName evidence="1">Eukaryotic translation initiation factor 3 subunit F</fullName>
    </submittedName>
</protein>
<gene>
    <name evidence="1" type="ORF">ElyMa_001331700</name>
</gene>
<dbReference type="GO" id="GO:0003743">
    <property type="term" value="F:translation initiation factor activity"/>
    <property type="evidence" value="ECO:0007669"/>
    <property type="project" value="UniProtKB-KW"/>
</dbReference>
<keyword evidence="2" id="KW-1185">Reference proteome</keyword>
<reference evidence="1 2" key="1">
    <citation type="journal article" date="2021" name="Elife">
        <title>Chloroplast acquisition without the gene transfer in kleptoplastic sea slugs, Plakobranchus ocellatus.</title>
        <authorList>
            <person name="Maeda T."/>
            <person name="Takahashi S."/>
            <person name="Yoshida T."/>
            <person name="Shimamura S."/>
            <person name="Takaki Y."/>
            <person name="Nagai Y."/>
            <person name="Toyoda A."/>
            <person name="Suzuki Y."/>
            <person name="Arimoto A."/>
            <person name="Ishii H."/>
            <person name="Satoh N."/>
            <person name="Nishiyama T."/>
            <person name="Hasebe M."/>
            <person name="Maruyama T."/>
            <person name="Minagawa J."/>
            <person name="Obokata J."/>
            <person name="Shigenobu S."/>
        </authorList>
    </citation>
    <scope>NUCLEOTIDE SEQUENCE [LARGE SCALE GENOMIC DNA]</scope>
</reference>
<dbReference type="AlphaFoldDB" id="A0AAV4IEP8"/>
<evidence type="ECO:0000313" key="2">
    <source>
        <dbReference type="Proteomes" id="UP000762676"/>
    </source>
</evidence>
<dbReference type="Proteomes" id="UP000762676">
    <property type="component" value="Unassembled WGS sequence"/>
</dbReference>
<evidence type="ECO:0000313" key="1">
    <source>
        <dbReference type="EMBL" id="GFS10801.1"/>
    </source>
</evidence>